<evidence type="ECO:0000313" key="3">
    <source>
        <dbReference type="Proteomes" id="UP000184080"/>
    </source>
</evidence>
<gene>
    <name evidence="2" type="ORF">SAMN05444401_0182</name>
</gene>
<dbReference type="AlphaFoldDB" id="A0A1M6NEI5"/>
<feature type="transmembrane region" description="Helical" evidence="1">
    <location>
        <begin position="21"/>
        <end position="45"/>
    </location>
</feature>
<evidence type="ECO:0000256" key="1">
    <source>
        <dbReference type="SAM" id="Phobius"/>
    </source>
</evidence>
<dbReference type="Pfam" id="PF06161">
    <property type="entry name" value="DUF975"/>
    <property type="match status" value="1"/>
</dbReference>
<feature type="transmembrane region" description="Helical" evidence="1">
    <location>
        <begin position="93"/>
        <end position="121"/>
    </location>
</feature>
<keyword evidence="1" id="KW-0472">Membrane</keyword>
<evidence type="ECO:0000313" key="2">
    <source>
        <dbReference type="EMBL" id="SHJ94151.1"/>
    </source>
</evidence>
<dbReference type="STRING" id="1121298.SAMN05444401_0182"/>
<name>A0A1M6NEI5_9CLOT</name>
<protein>
    <submittedName>
        <fullName evidence="2">Uncharacterized membrane protein</fullName>
    </submittedName>
</protein>
<dbReference type="PANTHER" id="PTHR40076">
    <property type="entry name" value="MEMBRANE PROTEIN-RELATED"/>
    <property type="match status" value="1"/>
</dbReference>
<organism evidence="2 3">
    <name type="scientific">Clostridium amylolyticum</name>
    <dbReference type="NCBI Taxonomy" id="1121298"/>
    <lineage>
        <taxon>Bacteria</taxon>
        <taxon>Bacillati</taxon>
        <taxon>Bacillota</taxon>
        <taxon>Clostridia</taxon>
        <taxon>Eubacteriales</taxon>
        <taxon>Clostridiaceae</taxon>
        <taxon>Clostridium</taxon>
    </lineage>
</organism>
<dbReference type="EMBL" id="FQZO01000011">
    <property type="protein sequence ID" value="SHJ94151.1"/>
    <property type="molecule type" value="Genomic_DNA"/>
</dbReference>
<proteinExistence type="predicted"/>
<accession>A0A1M6NEI5</accession>
<feature type="transmembrane region" description="Helical" evidence="1">
    <location>
        <begin position="51"/>
        <end position="72"/>
    </location>
</feature>
<keyword evidence="1" id="KW-1133">Transmembrane helix</keyword>
<reference evidence="2 3" key="1">
    <citation type="submission" date="2016-11" db="EMBL/GenBank/DDBJ databases">
        <authorList>
            <person name="Jaros S."/>
            <person name="Januszkiewicz K."/>
            <person name="Wedrychowicz H."/>
        </authorList>
    </citation>
    <scope>NUCLEOTIDE SEQUENCE [LARGE SCALE GENOMIC DNA]</scope>
    <source>
        <strain evidence="2 3">DSM 21864</strain>
    </source>
</reference>
<keyword evidence="1" id="KW-0812">Transmembrane</keyword>
<dbReference type="InterPro" id="IPR010380">
    <property type="entry name" value="DUF975"/>
</dbReference>
<keyword evidence="3" id="KW-1185">Reference proteome</keyword>
<sequence length="206" mass="23766">MERSQGYFTREELKSSAKASLCNHWCSSTIVCIIAITLYTAPGLISEKTNVFFLLIPGPISFGLSLYFLRLSRNERAKITHLFQGFRHFRRTLATYLLCMLFILLWGSILIIPGIIVSISYSQVFFILADNPEIPSTEVMEISKNMMQGYKWDYFLLQLSFLAWGICCILTLGIGFFWLIPYIKTTNANFYLKVKANYNPVNFQIF</sequence>
<feature type="transmembrane region" description="Helical" evidence="1">
    <location>
        <begin position="155"/>
        <end position="180"/>
    </location>
</feature>
<dbReference type="OrthoDB" id="9784844at2"/>
<dbReference type="Proteomes" id="UP000184080">
    <property type="component" value="Unassembled WGS sequence"/>
</dbReference>
<dbReference type="PANTHER" id="PTHR40076:SF1">
    <property type="entry name" value="MEMBRANE PROTEIN"/>
    <property type="match status" value="1"/>
</dbReference>
<dbReference type="RefSeq" id="WP_073011982.1">
    <property type="nucleotide sequence ID" value="NZ_FQZO01000011.1"/>
</dbReference>